<reference evidence="3" key="1">
    <citation type="journal article" date="2019" name="Int. J. Syst. Evol. Microbiol.">
        <title>The Global Catalogue of Microorganisms (GCM) 10K type strain sequencing project: providing services to taxonomists for standard genome sequencing and annotation.</title>
        <authorList>
            <consortium name="The Broad Institute Genomics Platform"/>
            <consortium name="The Broad Institute Genome Sequencing Center for Infectious Disease"/>
            <person name="Wu L."/>
            <person name="Ma J."/>
        </authorList>
    </citation>
    <scope>NUCLEOTIDE SEQUENCE [LARGE SCALE GENOMIC DNA]</scope>
    <source>
        <strain evidence="3">CCUG 15531</strain>
    </source>
</reference>
<comment type="caution">
    <text evidence="2">The sequence shown here is derived from an EMBL/GenBank/DDBJ whole genome shotgun (WGS) entry which is preliminary data.</text>
</comment>
<evidence type="ECO:0000313" key="2">
    <source>
        <dbReference type="EMBL" id="MFD1781112.1"/>
    </source>
</evidence>
<keyword evidence="1" id="KW-0472">Membrane</keyword>
<dbReference type="RefSeq" id="WP_304217611.1">
    <property type="nucleotide sequence ID" value="NZ_JBHUEK010000031.1"/>
</dbReference>
<sequence length="64" mass="7746">MRRRRFRKYSYPHWVRQCRDVCHQFIIPITIVQAVRTIFIPTSFDVLFLAILILLAVAFHLDMI</sequence>
<accession>A0ABW4MT70</accession>
<proteinExistence type="predicted"/>
<name>A0ABW4MT70_9BACI</name>
<feature type="transmembrane region" description="Helical" evidence="1">
    <location>
        <begin position="46"/>
        <end position="63"/>
    </location>
</feature>
<gene>
    <name evidence="2" type="ORF">ACFSFW_20870</name>
</gene>
<evidence type="ECO:0000256" key="1">
    <source>
        <dbReference type="SAM" id="Phobius"/>
    </source>
</evidence>
<evidence type="ECO:0000313" key="3">
    <source>
        <dbReference type="Proteomes" id="UP001597227"/>
    </source>
</evidence>
<keyword evidence="3" id="KW-1185">Reference proteome</keyword>
<keyword evidence="1" id="KW-1133">Transmembrane helix</keyword>
<dbReference type="EMBL" id="JBHUEK010000031">
    <property type="protein sequence ID" value="MFD1781112.1"/>
    <property type="molecule type" value="Genomic_DNA"/>
</dbReference>
<protein>
    <submittedName>
        <fullName evidence="2">Uncharacterized protein</fullName>
    </submittedName>
</protein>
<organism evidence="2 3">
    <name type="scientific">Fredinandcohnia salidurans</name>
    <dbReference type="NCBI Taxonomy" id="2595041"/>
    <lineage>
        <taxon>Bacteria</taxon>
        <taxon>Bacillati</taxon>
        <taxon>Bacillota</taxon>
        <taxon>Bacilli</taxon>
        <taxon>Bacillales</taxon>
        <taxon>Bacillaceae</taxon>
        <taxon>Fredinandcohnia</taxon>
    </lineage>
</organism>
<dbReference type="Proteomes" id="UP001597227">
    <property type="component" value="Unassembled WGS sequence"/>
</dbReference>
<keyword evidence="1" id="KW-0812">Transmembrane</keyword>